<dbReference type="EMBL" id="JARBDR010000918">
    <property type="protein sequence ID" value="KAJ8302130.1"/>
    <property type="molecule type" value="Genomic_DNA"/>
</dbReference>
<evidence type="ECO:0000256" key="2">
    <source>
        <dbReference type="ARBA" id="ARBA00022741"/>
    </source>
</evidence>
<evidence type="ECO:0000256" key="1">
    <source>
        <dbReference type="ARBA" id="ARBA00007381"/>
    </source>
</evidence>
<dbReference type="Proteomes" id="UP001217089">
    <property type="component" value="Unassembled WGS sequence"/>
</dbReference>
<evidence type="ECO:0000256" key="4">
    <source>
        <dbReference type="SAM" id="MobiDB-lite"/>
    </source>
</evidence>
<dbReference type="InterPro" id="IPR043129">
    <property type="entry name" value="ATPase_NBD"/>
</dbReference>
<name>A0ABQ9EFA9_TEGGR</name>
<dbReference type="InterPro" id="IPR013126">
    <property type="entry name" value="Hsp_70_fam"/>
</dbReference>
<feature type="region of interest" description="Disordered" evidence="4">
    <location>
        <begin position="1"/>
        <end position="23"/>
    </location>
</feature>
<reference evidence="5 6" key="1">
    <citation type="submission" date="2022-12" db="EMBL/GenBank/DDBJ databases">
        <title>Chromosome-level genome of Tegillarca granosa.</title>
        <authorList>
            <person name="Kim J."/>
        </authorList>
    </citation>
    <scope>NUCLEOTIDE SEQUENCE [LARGE SCALE GENOMIC DNA]</scope>
    <source>
        <strain evidence="5">Teg-2019</strain>
        <tissue evidence="5">Adductor muscle</tissue>
    </source>
</reference>
<evidence type="ECO:0000313" key="5">
    <source>
        <dbReference type="EMBL" id="KAJ8302130.1"/>
    </source>
</evidence>
<dbReference type="PANTHER" id="PTHR14187">
    <property type="entry name" value="ALPHA KINASE/ELONGATION FACTOR 2 KINASE"/>
    <property type="match status" value="1"/>
</dbReference>
<dbReference type="CDD" id="cd10229">
    <property type="entry name" value="ASKHA_NBD_HSP70_HSPA12"/>
    <property type="match status" value="1"/>
</dbReference>
<comment type="caution">
    <text evidence="5">The sequence shown here is derived from an EMBL/GenBank/DDBJ whole genome shotgun (WGS) entry which is preliminary data.</text>
</comment>
<organism evidence="5 6">
    <name type="scientific">Tegillarca granosa</name>
    <name type="common">Malaysian cockle</name>
    <name type="synonym">Anadara granosa</name>
    <dbReference type="NCBI Taxonomy" id="220873"/>
    <lineage>
        <taxon>Eukaryota</taxon>
        <taxon>Metazoa</taxon>
        <taxon>Spiralia</taxon>
        <taxon>Lophotrochozoa</taxon>
        <taxon>Mollusca</taxon>
        <taxon>Bivalvia</taxon>
        <taxon>Autobranchia</taxon>
        <taxon>Pteriomorphia</taxon>
        <taxon>Arcoida</taxon>
        <taxon>Arcoidea</taxon>
        <taxon>Arcidae</taxon>
        <taxon>Tegillarca</taxon>
    </lineage>
</organism>
<dbReference type="Pfam" id="PF00012">
    <property type="entry name" value="HSP70"/>
    <property type="match status" value="1"/>
</dbReference>
<dbReference type="PANTHER" id="PTHR14187:SF5">
    <property type="entry name" value="HEAT SHOCK 70 KDA PROTEIN 12A"/>
    <property type="match status" value="1"/>
</dbReference>
<sequence>MSDSSDESVGFSLSDVDSEDSSSDSSDYLLVAAIDIGTTFSGFAFSFRHQYEDDPTQICANTWAAGSAALISLKTSTCALFKPDGTFHSFGYEAEDTYSELNLKRGLMLEEENGKTKPAIEVISHSIGYLKDRMMETCKKQQTDIRDSDVLWVLTVPAIWNDPAKQFMREAAEMTGIKSNRLILALEPEAASLFCMRLPVEKFSHGMQKGFSAFQAGSKYIVLDAGGGTIDITVHEVQPDNTLKELHKANGGDWGGTKVDEAFRMLLAAIVGNDVMDAFCQNHKTDMLDLYRDFEVKKRTITPKLNSKITFKVPISLNETHKGLNSGKEIKDSLASKSKYKDKVGWIGDKLRMDADLAKGLYDCSIKQIVAHLRELLTHDSVQGCNAILMVGGFSESPMLQEAIRSNFKHLRVIVPIVVGEPQVEKSYKVVYGEQRRMKIKVYISSETDPKYVTDPSCKQLGIMEVEMPNVHLGLDRSVQVSMTFSGTELHVEAINEQDGESTQATFDLLE</sequence>
<keyword evidence="2" id="KW-0547">Nucleotide-binding</keyword>
<dbReference type="SUPFAM" id="SSF53067">
    <property type="entry name" value="Actin-like ATPase domain"/>
    <property type="match status" value="2"/>
</dbReference>
<protein>
    <recommendedName>
        <fullName evidence="7">Heat shock 70 kDa protein 12A</fullName>
    </recommendedName>
</protein>
<dbReference type="Gene3D" id="3.30.420.40">
    <property type="match status" value="2"/>
</dbReference>
<evidence type="ECO:0008006" key="7">
    <source>
        <dbReference type="Google" id="ProtNLM"/>
    </source>
</evidence>
<gene>
    <name evidence="5" type="ORF">KUTeg_021117</name>
</gene>
<evidence type="ECO:0000313" key="6">
    <source>
        <dbReference type="Proteomes" id="UP001217089"/>
    </source>
</evidence>
<keyword evidence="6" id="KW-1185">Reference proteome</keyword>
<proteinExistence type="inferred from homology"/>
<comment type="similarity">
    <text evidence="1">Belongs to the heat shock protein 70 family.</text>
</comment>
<accession>A0ABQ9EFA9</accession>
<keyword evidence="3" id="KW-0067">ATP-binding</keyword>
<evidence type="ECO:0000256" key="3">
    <source>
        <dbReference type="ARBA" id="ARBA00022840"/>
    </source>
</evidence>